<sequence length="48" mass="5610">MNIMLLNFPMFIEGLLMPLLGLGIFVVYKRSKRKKRKFHAPPTHQLPS</sequence>
<reference evidence="3" key="1">
    <citation type="journal article" date="2014" name="Sci. Data">
        <title>Genomes of diverse isolates of the marine cyanobacterium Prochlorococcus.</title>
        <authorList>
            <person name="Biller S."/>
            <person name="Berube P."/>
            <person name="Thompson J."/>
            <person name="Kelly L."/>
            <person name="Roggensack S."/>
            <person name="Awad L."/>
            <person name="Roache-Johnson K."/>
            <person name="Ding H."/>
            <person name="Giovannoni S.J."/>
            <person name="Moore L.R."/>
            <person name="Chisholm S.W."/>
        </authorList>
    </citation>
    <scope>NUCLEOTIDE SEQUENCE [LARGE SCALE GENOMIC DNA]</scope>
    <source>
        <strain evidence="3">GP2</strain>
    </source>
</reference>
<evidence type="ECO:0000313" key="3">
    <source>
        <dbReference type="Proteomes" id="UP000030598"/>
    </source>
</evidence>
<protein>
    <submittedName>
        <fullName evidence="2">Uncharacterized protein</fullName>
    </submittedName>
</protein>
<keyword evidence="1" id="KW-1133">Transmembrane helix</keyword>
<name>A0A0A1ZLH2_PROMR</name>
<accession>A0A0A1ZLH2</accession>
<gene>
    <name evidence="2" type="ORF">EU91_0005</name>
</gene>
<comment type="caution">
    <text evidence="2">The sequence shown here is derived from an EMBL/GenBank/DDBJ whole genome shotgun (WGS) entry which is preliminary data.</text>
</comment>
<organism evidence="2 3">
    <name type="scientific">Prochlorococcus marinus str. GP2</name>
    <dbReference type="NCBI Taxonomy" id="59925"/>
    <lineage>
        <taxon>Bacteria</taxon>
        <taxon>Bacillati</taxon>
        <taxon>Cyanobacteriota</taxon>
        <taxon>Cyanophyceae</taxon>
        <taxon>Synechococcales</taxon>
        <taxon>Prochlorococcaceae</taxon>
        <taxon>Prochlorococcus</taxon>
    </lineage>
</organism>
<evidence type="ECO:0000313" key="2">
    <source>
        <dbReference type="EMBL" id="KGF89059.1"/>
    </source>
</evidence>
<keyword evidence="1" id="KW-0472">Membrane</keyword>
<dbReference type="Proteomes" id="UP000030598">
    <property type="component" value="Unassembled WGS sequence"/>
</dbReference>
<dbReference type="AlphaFoldDB" id="A0A0A1ZLH2"/>
<dbReference type="EMBL" id="JNAH01000001">
    <property type="protein sequence ID" value="KGF89059.1"/>
    <property type="molecule type" value="Genomic_DNA"/>
</dbReference>
<keyword evidence="1" id="KW-0812">Transmembrane</keyword>
<evidence type="ECO:0000256" key="1">
    <source>
        <dbReference type="SAM" id="Phobius"/>
    </source>
</evidence>
<feature type="transmembrane region" description="Helical" evidence="1">
    <location>
        <begin position="6"/>
        <end position="28"/>
    </location>
</feature>
<proteinExistence type="predicted"/>